<dbReference type="STRING" id="205917.A0A4Y9ZFY7"/>
<dbReference type="InterPro" id="IPR036291">
    <property type="entry name" value="NAD(P)-bd_dom_sf"/>
</dbReference>
<dbReference type="PANTHER" id="PTHR43157:SF31">
    <property type="entry name" value="PHOSPHATIDYLINOSITOL-GLYCAN BIOSYNTHESIS CLASS F PROTEIN"/>
    <property type="match status" value="1"/>
</dbReference>
<gene>
    <name evidence="2" type="ORF">EVG20_g310</name>
</gene>
<dbReference type="Gene3D" id="3.40.50.720">
    <property type="entry name" value="NAD(P)-binding Rossmann-like Domain"/>
    <property type="match status" value="1"/>
</dbReference>
<keyword evidence="1" id="KW-0560">Oxidoreductase</keyword>
<dbReference type="OrthoDB" id="542013at2759"/>
<dbReference type="GO" id="GO:0016491">
    <property type="term" value="F:oxidoreductase activity"/>
    <property type="evidence" value="ECO:0007669"/>
    <property type="project" value="UniProtKB-KW"/>
</dbReference>
<dbReference type="InterPro" id="IPR002347">
    <property type="entry name" value="SDR_fam"/>
</dbReference>
<evidence type="ECO:0000313" key="2">
    <source>
        <dbReference type="EMBL" id="TFY72721.1"/>
    </source>
</evidence>
<organism evidence="2 3">
    <name type="scientific">Dentipellis fragilis</name>
    <dbReference type="NCBI Taxonomy" id="205917"/>
    <lineage>
        <taxon>Eukaryota</taxon>
        <taxon>Fungi</taxon>
        <taxon>Dikarya</taxon>
        <taxon>Basidiomycota</taxon>
        <taxon>Agaricomycotina</taxon>
        <taxon>Agaricomycetes</taxon>
        <taxon>Russulales</taxon>
        <taxon>Hericiaceae</taxon>
        <taxon>Dentipellis</taxon>
    </lineage>
</organism>
<dbReference type="PRINTS" id="PR00081">
    <property type="entry name" value="GDHRDH"/>
</dbReference>
<evidence type="ECO:0008006" key="4">
    <source>
        <dbReference type="Google" id="ProtNLM"/>
    </source>
</evidence>
<dbReference type="SUPFAM" id="SSF51735">
    <property type="entry name" value="NAD(P)-binding Rossmann-fold domains"/>
    <property type="match status" value="1"/>
</dbReference>
<evidence type="ECO:0000313" key="3">
    <source>
        <dbReference type="Proteomes" id="UP000298327"/>
    </source>
</evidence>
<comment type="caution">
    <text evidence="2">The sequence shown here is derived from an EMBL/GenBank/DDBJ whole genome shotgun (WGS) entry which is preliminary data.</text>
</comment>
<protein>
    <recommendedName>
        <fullName evidence="4">NAD(P)-binding protein</fullName>
    </recommendedName>
</protein>
<keyword evidence="3" id="KW-1185">Reference proteome</keyword>
<proteinExistence type="predicted"/>
<dbReference type="PANTHER" id="PTHR43157">
    <property type="entry name" value="PHOSPHATIDYLINOSITOL-GLYCAN BIOSYNTHESIS CLASS F PROTEIN-RELATED"/>
    <property type="match status" value="1"/>
</dbReference>
<sequence>MPYTWDDLRRDQALPLPQLERYDLAGQIAIVTGSNTGIGYEIAKYLMANGAEKVIIACRNKQKGKHAVSTLTQETGRGEGVAEFWPLDLASFASVRSFVRRFKESGLPLHILVNNAAINNIPRTVTEDGHDLVLQVDHLAPLLLSILLFPVLERTSAKDKNRPSRCIWVSTEAAAFEPYVDSKDGRPVQEISTRPYDLERAKLFLQYQQTKLSAIMTACEYARRIPSSANVVSALTVPGLVATELGQKTVDGEICRSFDFGAAANMKTRTREEGARTILLPATYPIEKVWGDRRDVPLFISMKAAGDLKDFAEDAANEELRKVVWDDSIALLGLKSGDVDGCFL</sequence>
<reference evidence="2 3" key="1">
    <citation type="submission" date="2019-02" db="EMBL/GenBank/DDBJ databases">
        <title>Genome sequencing of the rare red list fungi Dentipellis fragilis.</title>
        <authorList>
            <person name="Buettner E."/>
            <person name="Kellner H."/>
        </authorList>
    </citation>
    <scope>NUCLEOTIDE SEQUENCE [LARGE SCALE GENOMIC DNA]</scope>
    <source>
        <strain evidence="2 3">DSM 105465</strain>
    </source>
</reference>
<dbReference type="AlphaFoldDB" id="A0A4Y9ZFY7"/>
<accession>A0A4Y9ZFY7</accession>
<evidence type="ECO:0000256" key="1">
    <source>
        <dbReference type="ARBA" id="ARBA00023002"/>
    </source>
</evidence>
<name>A0A4Y9ZFY7_9AGAM</name>
<dbReference type="Proteomes" id="UP000298327">
    <property type="component" value="Unassembled WGS sequence"/>
</dbReference>
<dbReference type="Pfam" id="PF00106">
    <property type="entry name" value="adh_short"/>
    <property type="match status" value="1"/>
</dbReference>
<dbReference type="EMBL" id="SEOQ01000007">
    <property type="protein sequence ID" value="TFY72721.1"/>
    <property type="molecule type" value="Genomic_DNA"/>
</dbReference>